<dbReference type="InterPro" id="IPR000719">
    <property type="entry name" value="Prot_kinase_dom"/>
</dbReference>
<dbReference type="Gene3D" id="1.10.510.10">
    <property type="entry name" value="Transferase(Phosphotransferase) domain 1"/>
    <property type="match status" value="1"/>
</dbReference>
<reference evidence="4" key="1">
    <citation type="journal article" date="2018" name="Genome Biol. Evol.">
        <title>Genomics and development of Lentinus tigrinus, a white-rot wood-decaying mushroom with dimorphic fruiting bodies.</title>
        <authorList>
            <person name="Wu B."/>
            <person name="Xu Z."/>
            <person name="Knudson A."/>
            <person name="Carlson A."/>
            <person name="Chen N."/>
            <person name="Kovaka S."/>
            <person name="LaButti K."/>
            <person name="Lipzen A."/>
            <person name="Pennachio C."/>
            <person name="Riley R."/>
            <person name="Schakwitz W."/>
            <person name="Umezawa K."/>
            <person name="Ohm R.A."/>
            <person name="Grigoriev I.V."/>
            <person name="Nagy L.G."/>
            <person name="Gibbons J."/>
            <person name="Hibbett D."/>
        </authorList>
    </citation>
    <scope>NUCLEOTIDE SEQUENCE [LARGE SCALE GENOMIC DNA]</scope>
    <source>
        <strain evidence="4">ALCF2SS1-6</strain>
    </source>
</reference>
<name>A0A5C2S169_9APHY</name>
<keyword evidence="1" id="KW-0547">Nucleotide-binding</keyword>
<dbReference type="Pfam" id="PF00069">
    <property type="entry name" value="Pkinase"/>
    <property type="match status" value="1"/>
</dbReference>
<dbReference type="GO" id="GO:0005737">
    <property type="term" value="C:cytoplasm"/>
    <property type="evidence" value="ECO:0007669"/>
    <property type="project" value="TreeGrafter"/>
</dbReference>
<dbReference type="CDD" id="cd00180">
    <property type="entry name" value="PKc"/>
    <property type="match status" value="1"/>
</dbReference>
<evidence type="ECO:0000259" key="3">
    <source>
        <dbReference type="PROSITE" id="PS50011"/>
    </source>
</evidence>
<dbReference type="SUPFAM" id="SSF56112">
    <property type="entry name" value="Protein kinase-like (PK-like)"/>
    <property type="match status" value="1"/>
</dbReference>
<dbReference type="PROSITE" id="PS50011">
    <property type="entry name" value="PROTEIN_KINASE_DOM"/>
    <property type="match status" value="1"/>
</dbReference>
<dbReference type="SMART" id="SM00220">
    <property type="entry name" value="S_TKc"/>
    <property type="match status" value="1"/>
</dbReference>
<dbReference type="OrthoDB" id="5987198at2759"/>
<dbReference type="PANTHER" id="PTHR24346:SF30">
    <property type="entry name" value="MATERNAL EMBRYONIC LEUCINE ZIPPER KINASE"/>
    <property type="match status" value="1"/>
</dbReference>
<evidence type="ECO:0000313" key="4">
    <source>
        <dbReference type="EMBL" id="RPD57215.1"/>
    </source>
</evidence>
<organism evidence="4 5">
    <name type="scientific">Lentinus tigrinus ALCF2SS1-6</name>
    <dbReference type="NCBI Taxonomy" id="1328759"/>
    <lineage>
        <taxon>Eukaryota</taxon>
        <taxon>Fungi</taxon>
        <taxon>Dikarya</taxon>
        <taxon>Basidiomycota</taxon>
        <taxon>Agaricomycotina</taxon>
        <taxon>Agaricomycetes</taxon>
        <taxon>Polyporales</taxon>
        <taxon>Polyporaceae</taxon>
        <taxon>Lentinus</taxon>
    </lineage>
</organism>
<feature type="domain" description="Protein kinase" evidence="3">
    <location>
        <begin position="39"/>
        <end position="370"/>
    </location>
</feature>
<keyword evidence="2" id="KW-0067">ATP-binding</keyword>
<dbReference type="GO" id="GO:0035556">
    <property type="term" value="P:intracellular signal transduction"/>
    <property type="evidence" value="ECO:0007669"/>
    <property type="project" value="TreeGrafter"/>
</dbReference>
<dbReference type="InterPro" id="IPR011009">
    <property type="entry name" value="Kinase-like_dom_sf"/>
</dbReference>
<dbReference type="PANTHER" id="PTHR24346">
    <property type="entry name" value="MAP/MICROTUBULE AFFINITY-REGULATING KINASE"/>
    <property type="match status" value="1"/>
</dbReference>
<gene>
    <name evidence="4" type="ORF">L227DRAFT_578123</name>
</gene>
<proteinExistence type="predicted"/>
<evidence type="ECO:0000256" key="2">
    <source>
        <dbReference type="ARBA" id="ARBA00022840"/>
    </source>
</evidence>
<accession>A0A5C2S169</accession>
<evidence type="ECO:0000256" key="1">
    <source>
        <dbReference type="ARBA" id="ARBA00022741"/>
    </source>
</evidence>
<evidence type="ECO:0000313" key="5">
    <source>
        <dbReference type="Proteomes" id="UP000313359"/>
    </source>
</evidence>
<dbReference type="EMBL" id="ML122282">
    <property type="protein sequence ID" value="RPD57215.1"/>
    <property type="molecule type" value="Genomic_DNA"/>
</dbReference>
<protein>
    <recommendedName>
        <fullName evidence="3">Protein kinase domain-containing protein</fullName>
    </recommendedName>
</protein>
<dbReference type="GO" id="GO:0004674">
    <property type="term" value="F:protein serine/threonine kinase activity"/>
    <property type="evidence" value="ECO:0007669"/>
    <property type="project" value="TreeGrafter"/>
</dbReference>
<sequence length="370" mass="43324">MSNPPPRLPHYAYVSPEDAERFAKDTEEGFYDLLDAEVYWKDRYFWLAERGYTLRPRYHPKWKPSWIGTNLDPMFCEDSITIIGPREMDATRQSDGYLVFMKCTTKDTREVEIAQYLSELHHPENHCVPIFEVLEDPYDPRYSLLVMPYLRPFNEPEFGTIGEFMEFVRQTLEGLAFLHEHRVAHRDIGAANVMMDGRALYPEGHHPVRHNYSKDAVHELRPLSRSSCDVRYYFIDFGLSTLFKEGESSLVLGRAGRDKQIPELSSDVPYDAYRADVFALGNLYYKEFVSKYHGLELIQPLINMMKWRDPAQRPSARSAKGIFDSMYSHMDHLQLRWRLRSRKESAPERVVYDTVAVAKEGIYQLKKLIS</sequence>
<keyword evidence="5" id="KW-1185">Reference proteome</keyword>
<dbReference type="Proteomes" id="UP000313359">
    <property type="component" value="Unassembled WGS sequence"/>
</dbReference>
<dbReference type="GO" id="GO:0005524">
    <property type="term" value="F:ATP binding"/>
    <property type="evidence" value="ECO:0007669"/>
    <property type="project" value="UniProtKB-KW"/>
</dbReference>
<dbReference type="STRING" id="1328759.A0A5C2S169"/>
<dbReference type="AlphaFoldDB" id="A0A5C2S169"/>